<dbReference type="EMBL" id="QZEV01000217">
    <property type="protein sequence ID" value="RJK93288.1"/>
    <property type="molecule type" value="Genomic_DNA"/>
</dbReference>
<dbReference type="InterPro" id="IPR000866">
    <property type="entry name" value="AhpC/TSA"/>
</dbReference>
<dbReference type="Pfam" id="PF00578">
    <property type="entry name" value="AhpC-TSA"/>
    <property type="match status" value="1"/>
</dbReference>
<keyword evidence="2" id="KW-0812">Transmembrane</keyword>
<dbReference type="SUPFAM" id="SSF52833">
    <property type="entry name" value="Thioredoxin-like"/>
    <property type="match status" value="1"/>
</dbReference>
<gene>
    <name evidence="4" type="ORF">D3P06_18925</name>
</gene>
<accession>A0A418ZNY7</accession>
<dbReference type="RefSeq" id="WP_119887933.1">
    <property type="nucleotide sequence ID" value="NZ_CP067169.1"/>
</dbReference>
<proteinExistence type="predicted"/>
<feature type="transmembrane region" description="Helical" evidence="2">
    <location>
        <begin position="16"/>
        <end position="33"/>
    </location>
</feature>
<feature type="transmembrane region" description="Helical" evidence="2">
    <location>
        <begin position="42"/>
        <end position="61"/>
    </location>
</feature>
<comment type="caution">
    <text evidence="4">The sequence shown here is derived from an EMBL/GenBank/DDBJ whole genome shotgun (WGS) entry which is preliminary data.</text>
</comment>
<sequence>MTAVAIGPFVFEAGRLAAVVALLVFSVVAGVMARKRAGIEAWASWAVLGWLIGARIGFIALNWADFAGQPLDALRVWQGGFHARTGWFAGGAVLLIAALRGHHHVLRPLLVAAAITGVAHQAAVSALPRPAMALPTVQLMAMDGSAVQLAGREKVVVLNLWATWCPPCRREMPMMTELAAELPEVDFIFANQGEGAERIFAFLTAEGLPFAGMLRDPSSHLMGRLRAVGMPTTMVFDPEGNLSGSHTGEISRAALRAMIDTAEE</sequence>
<dbReference type="InterPro" id="IPR050553">
    <property type="entry name" value="Thioredoxin_ResA/DsbE_sf"/>
</dbReference>
<dbReference type="Gene3D" id="3.40.30.10">
    <property type="entry name" value="Glutaredoxin"/>
    <property type="match status" value="1"/>
</dbReference>
<dbReference type="AlphaFoldDB" id="A0A418ZNY7"/>
<name>A0A418ZNY7_9RHOB</name>
<evidence type="ECO:0000313" key="5">
    <source>
        <dbReference type="Proteomes" id="UP000285530"/>
    </source>
</evidence>
<dbReference type="CDD" id="cd02966">
    <property type="entry name" value="TlpA_like_family"/>
    <property type="match status" value="1"/>
</dbReference>
<feature type="domain" description="Thioredoxin" evidence="3">
    <location>
        <begin position="128"/>
        <end position="264"/>
    </location>
</feature>
<dbReference type="GO" id="GO:0016209">
    <property type="term" value="F:antioxidant activity"/>
    <property type="evidence" value="ECO:0007669"/>
    <property type="project" value="InterPro"/>
</dbReference>
<dbReference type="PROSITE" id="PS00194">
    <property type="entry name" value="THIOREDOXIN_1"/>
    <property type="match status" value="1"/>
</dbReference>
<keyword evidence="2" id="KW-1133">Transmembrane helix</keyword>
<keyword evidence="2" id="KW-0472">Membrane</keyword>
<keyword evidence="1" id="KW-0676">Redox-active center</keyword>
<protein>
    <submittedName>
        <fullName evidence="4">TlpA family protein disulfide reductase</fullName>
    </submittedName>
</protein>
<evidence type="ECO:0000256" key="2">
    <source>
        <dbReference type="SAM" id="Phobius"/>
    </source>
</evidence>
<dbReference type="PANTHER" id="PTHR42852:SF13">
    <property type="entry name" value="PROTEIN DIPZ"/>
    <property type="match status" value="1"/>
</dbReference>
<organism evidence="4 5">
    <name type="scientific">Paracoccus aestuarii</name>
    <dbReference type="NCBI Taxonomy" id="453842"/>
    <lineage>
        <taxon>Bacteria</taxon>
        <taxon>Pseudomonadati</taxon>
        <taxon>Pseudomonadota</taxon>
        <taxon>Alphaproteobacteria</taxon>
        <taxon>Rhodobacterales</taxon>
        <taxon>Paracoccaceae</taxon>
        <taxon>Paracoccus</taxon>
    </lineage>
</organism>
<reference evidence="4 5" key="1">
    <citation type="submission" date="2018-09" db="EMBL/GenBank/DDBJ databases">
        <title>Paracoccus onubensis nov. sp. a moderate halophilic bacterium isolated from Gruta de las Maravillas (Aracena, Spain).</title>
        <authorList>
            <person name="Jurado V."/>
            <person name="Gutierrez-Patricio S."/>
            <person name="Gonzalez-Pimentel J.L."/>
            <person name="Laiz L."/>
            <person name="Saiz-Jimenez C."/>
        </authorList>
    </citation>
    <scope>NUCLEOTIDE SEQUENCE [LARGE SCALE GENOMIC DNA]</scope>
    <source>
        <strain evidence="4 5">DSM 19484</strain>
    </source>
</reference>
<dbReference type="InterPro" id="IPR013766">
    <property type="entry name" value="Thioredoxin_domain"/>
</dbReference>
<keyword evidence="5" id="KW-1185">Reference proteome</keyword>
<dbReference type="InterPro" id="IPR036249">
    <property type="entry name" value="Thioredoxin-like_sf"/>
</dbReference>
<dbReference type="OrthoDB" id="9799347at2"/>
<dbReference type="GO" id="GO:0015036">
    <property type="term" value="F:disulfide oxidoreductase activity"/>
    <property type="evidence" value="ECO:0007669"/>
    <property type="project" value="UniProtKB-ARBA"/>
</dbReference>
<dbReference type="PANTHER" id="PTHR42852">
    <property type="entry name" value="THIOL:DISULFIDE INTERCHANGE PROTEIN DSBE"/>
    <property type="match status" value="1"/>
</dbReference>
<dbReference type="Proteomes" id="UP000285530">
    <property type="component" value="Unassembled WGS sequence"/>
</dbReference>
<dbReference type="PROSITE" id="PS51352">
    <property type="entry name" value="THIOREDOXIN_2"/>
    <property type="match status" value="1"/>
</dbReference>
<evidence type="ECO:0000256" key="1">
    <source>
        <dbReference type="ARBA" id="ARBA00023284"/>
    </source>
</evidence>
<feature type="transmembrane region" description="Helical" evidence="2">
    <location>
        <begin position="81"/>
        <end position="99"/>
    </location>
</feature>
<evidence type="ECO:0000259" key="3">
    <source>
        <dbReference type="PROSITE" id="PS51352"/>
    </source>
</evidence>
<dbReference type="InterPro" id="IPR017937">
    <property type="entry name" value="Thioredoxin_CS"/>
</dbReference>
<evidence type="ECO:0000313" key="4">
    <source>
        <dbReference type="EMBL" id="RJK93288.1"/>
    </source>
</evidence>